<dbReference type="PANTHER" id="PTHR42718:SF9">
    <property type="entry name" value="MAJOR FACILITATOR SUPERFAMILY MULTIDRUG TRANSPORTER MFSC"/>
    <property type="match status" value="1"/>
</dbReference>
<evidence type="ECO:0000313" key="11">
    <source>
        <dbReference type="EMBL" id="GAA4764783.1"/>
    </source>
</evidence>
<feature type="transmembrane region" description="Helical" evidence="9">
    <location>
        <begin position="354"/>
        <end position="373"/>
    </location>
</feature>
<dbReference type="PROSITE" id="PS00216">
    <property type="entry name" value="SUGAR_TRANSPORT_1"/>
    <property type="match status" value="1"/>
</dbReference>
<reference evidence="12" key="1">
    <citation type="journal article" date="2019" name="Int. J. Syst. Evol. Microbiol.">
        <title>The Global Catalogue of Microorganisms (GCM) 10K type strain sequencing project: providing services to taxonomists for standard genome sequencing and annotation.</title>
        <authorList>
            <consortium name="The Broad Institute Genomics Platform"/>
            <consortium name="The Broad Institute Genome Sequencing Center for Infectious Disease"/>
            <person name="Wu L."/>
            <person name="Ma J."/>
        </authorList>
    </citation>
    <scope>NUCLEOTIDE SEQUENCE [LARGE SCALE GENOMIC DNA]</scope>
    <source>
        <strain evidence="12">JCM 18324</strain>
    </source>
</reference>
<feature type="transmembrane region" description="Helical" evidence="9">
    <location>
        <begin position="252"/>
        <end position="269"/>
    </location>
</feature>
<keyword evidence="4" id="KW-1003">Cell membrane</keyword>
<keyword evidence="5 9" id="KW-0812">Transmembrane</keyword>
<comment type="caution">
    <text evidence="11">The sequence shown here is derived from an EMBL/GenBank/DDBJ whole genome shotgun (WGS) entry which is preliminary data.</text>
</comment>
<feature type="transmembrane region" description="Helical" evidence="9">
    <location>
        <begin position="99"/>
        <end position="118"/>
    </location>
</feature>
<keyword evidence="7 9" id="KW-0472">Membrane</keyword>
<feature type="transmembrane region" description="Helical" evidence="9">
    <location>
        <begin position="379"/>
        <end position="402"/>
    </location>
</feature>
<dbReference type="InterPro" id="IPR005829">
    <property type="entry name" value="Sugar_transporter_CS"/>
</dbReference>
<dbReference type="InterPro" id="IPR004638">
    <property type="entry name" value="EmrB-like"/>
</dbReference>
<dbReference type="EMBL" id="BAABJV010000001">
    <property type="protein sequence ID" value="GAA4764783.1"/>
    <property type="molecule type" value="Genomic_DNA"/>
</dbReference>
<accession>A0ABP8ZSB2</accession>
<dbReference type="PRINTS" id="PR01036">
    <property type="entry name" value="TCRTETB"/>
</dbReference>
<feature type="transmembrane region" description="Helical" evidence="9">
    <location>
        <begin position="130"/>
        <end position="150"/>
    </location>
</feature>
<comment type="similarity">
    <text evidence="2">Belongs to the major facilitator superfamily. EmrB family.</text>
</comment>
<dbReference type="Pfam" id="PF07690">
    <property type="entry name" value="MFS_1"/>
    <property type="match status" value="1"/>
</dbReference>
<dbReference type="SUPFAM" id="SSF103473">
    <property type="entry name" value="MFS general substrate transporter"/>
    <property type="match status" value="1"/>
</dbReference>
<evidence type="ECO:0000313" key="12">
    <source>
        <dbReference type="Proteomes" id="UP001501147"/>
    </source>
</evidence>
<feature type="transmembrane region" description="Helical" evidence="9">
    <location>
        <begin position="423"/>
        <end position="441"/>
    </location>
</feature>
<proteinExistence type="inferred from homology"/>
<evidence type="ECO:0000256" key="2">
    <source>
        <dbReference type="ARBA" id="ARBA00008537"/>
    </source>
</evidence>
<dbReference type="Gene3D" id="1.20.1250.20">
    <property type="entry name" value="MFS general substrate transporter like domains"/>
    <property type="match status" value="1"/>
</dbReference>
<dbReference type="InterPro" id="IPR036259">
    <property type="entry name" value="MFS_trans_sf"/>
</dbReference>
<feature type="domain" description="Major facilitator superfamily (MFS) profile" evidence="10">
    <location>
        <begin position="34"/>
        <end position="534"/>
    </location>
</feature>
<evidence type="ECO:0000256" key="8">
    <source>
        <dbReference type="ARBA" id="ARBA00023251"/>
    </source>
</evidence>
<dbReference type="PROSITE" id="PS50850">
    <property type="entry name" value="MFS"/>
    <property type="match status" value="1"/>
</dbReference>
<keyword evidence="3" id="KW-0813">Transport</keyword>
<sequence length="544" mass="56044">MSRPGTAGTADYRVTVRQSEQPTGTPWTRTQTLTIVATGLGLFLVFLDALIANVALPDIQRDFGVGESGLQWVVAAYSIGMAVFIMAGATAADRFGRRLLFLTSVSVFTLASVAAGLAPGLTALAVARAVQGVAAATVTVTSLALVSAAFPDDADRAKAIGLWTGVASVATALGPTIGGVLTESISWRAVFMVNVPVSLLVLALTLRYVTESREERARGFDWGGQLLFVVGVGALAYGLIQGQTVGWSSAEILTLLAVGAAGLVAFAWYELRTPQPMMDVRLFGHRTYAVAIATIFSAFFSAYGMLLVVTQYFQNVEAYSPERSGLLILPFSFTIMVLSPISGRLVARFGPLPVARIGQPLLVASLVVIALGMPVSVAVVAAGLFLCGAGVALLATPITALAMGSVPVDRAGMASGIMSAQRAIGSTFGFAALGSILAVWLGNTLSADLSEAVPDAEARQAIADRIVDEANPHAYAAEVGPGRPLPAPSPGQTEAIADAARGDFIEGCQVSVGVGAAVCAVTMVLLWTATRRDSGGDPPGRSGG</sequence>
<feature type="transmembrane region" description="Helical" evidence="9">
    <location>
        <begin position="162"/>
        <end position="181"/>
    </location>
</feature>
<dbReference type="InterPro" id="IPR011701">
    <property type="entry name" value="MFS"/>
</dbReference>
<keyword evidence="6 9" id="KW-1133">Transmembrane helix</keyword>
<dbReference type="Gene3D" id="1.20.1720.10">
    <property type="entry name" value="Multidrug resistance protein D"/>
    <property type="match status" value="1"/>
</dbReference>
<evidence type="ECO:0000256" key="6">
    <source>
        <dbReference type="ARBA" id="ARBA00022989"/>
    </source>
</evidence>
<evidence type="ECO:0000259" key="10">
    <source>
        <dbReference type="PROSITE" id="PS50850"/>
    </source>
</evidence>
<feature type="transmembrane region" description="Helical" evidence="9">
    <location>
        <begin position="222"/>
        <end position="240"/>
    </location>
</feature>
<organism evidence="11 12">
    <name type="scientific">Streptomyces sanyensis</name>
    <dbReference type="NCBI Taxonomy" id="568869"/>
    <lineage>
        <taxon>Bacteria</taxon>
        <taxon>Bacillati</taxon>
        <taxon>Actinomycetota</taxon>
        <taxon>Actinomycetes</taxon>
        <taxon>Kitasatosporales</taxon>
        <taxon>Streptomycetaceae</taxon>
        <taxon>Streptomyces</taxon>
    </lineage>
</organism>
<feature type="transmembrane region" description="Helical" evidence="9">
    <location>
        <begin position="187"/>
        <end position="210"/>
    </location>
</feature>
<evidence type="ECO:0000256" key="9">
    <source>
        <dbReference type="SAM" id="Phobius"/>
    </source>
</evidence>
<evidence type="ECO:0000256" key="4">
    <source>
        <dbReference type="ARBA" id="ARBA00022475"/>
    </source>
</evidence>
<keyword evidence="12" id="KW-1185">Reference proteome</keyword>
<evidence type="ECO:0000256" key="3">
    <source>
        <dbReference type="ARBA" id="ARBA00022448"/>
    </source>
</evidence>
<feature type="transmembrane region" description="Helical" evidence="9">
    <location>
        <begin position="72"/>
        <end position="92"/>
    </location>
</feature>
<evidence type="ECO:0000256" key="7">
    <source>
        <dbReference type="ARBA" id="ARBA00023136"/>
    </source>
</evidence>
<evidence type="ECO:0000256" key="1">
    <source>
        <dbReference type="ARBA" id="ARBA00004651"/>
    </source>
</evidence>
<feature type="transmembrane region" description="Helical" evidence="9">
    <location>
        <begin position="510"/>
        <end position="529"/>
    </location>
</feature>
<feature type="transmembrane region" description="Helical" evidence="9">
    <location>
        <begin position="33"/>
        <end position="52"/>
    </location>
</feature>
<dbReference type="Proteomes" id="UP001501147">
    <property type="component" value="Unassembled WGS sequence"/>
</dbReference>
<dbReference type="NCBIfam" id="TIGR00711">
    <property type="entry name" value="efflux_EmrB"/>
    <property type="match status" value="1"/>
</dbReference>
<feature type="transmembrane region" description="Helical" evidence="9">
    <location>
        <begin position="325"/>
        <end position="347"/>
    </location>
</feature>
<keyword evidence="8" id="KW-0046">Antibiotic resistance</keyword>
<dbReference type="PANTHER" id="PTHR42718">
    <property type="entry name" value="MAJOR FACILITATOR SUPERFAMILY MULTIDRUG TRANSPORTER MFSC"/>
    <property type="match status" value="1"/>
</dbReference>
<dbReference type="InterPro" id="IPR020846">
    <property type="entry name" value="MFS_dom"/>
</dbReference>
<name>A0ABP8ZSB2_9ACTN</name>
<gene>
    <name evidence="11" type="primary">stp</name>
    <name evidence="11" type="ORF">GCM10023329_08400</name>
</gene>
<feature type="transmembrane region" description="Helical" evidence="9">
    <location>
        <begin position="290"/>
        <end position="313"/>
    </location>
</feature>
<evidence type="ECO:0000256" key="5">
    <source>
        <dbReference type="ARBA" id="ARBA00022692"/>
    </source>
</evidence>
<comment type="subcellular location">
    <subcellularLocation>
        <location evidence="1">Cell membrane</location>
        <topology evidence="1">Multi-pass membrane protein</topology>
    </subcellularLocation>
</comment>
<dbReference type="CDD" id="cd17321">
    <property type="entry name" value="MFS_MMR_MDR_like"/>
    <property type="match status" value="1"/>
</dbReference>
<protein>
    <submittedName>
        <fullName evidence="11">Multidrug resistance protein Stp</fullName>
    </submittedName>
</protein>